<dbReference type="Proteomes" id="UP000053780">
    <property type="component" value="Unassembled WGS sequence"/>
</dbReference>
<keyword evidence="3" id="KW-1185">Reference proteome</keyword>
<dbReference type="VEuPathDB" id="MicrosporidiaDB:NAPIS_ORF00026"/>
<protein>
    <submittedName>
        <fullName evidence="2">Uncharacterized protein</fullName>
    </submittedName>
</protein>
<name>T0LDL5_9MICR</name>
<dbReference type="AlphaFoldDB" id="T0LDL5"/>
<reference evidence="2 3" key="1">
    <citation type="journal article" date="2013" name="BMC Genomics">
        <title>Genome sequencing and comparative genomics of honey bee microsporidia, Nosema apis reveal novel insights into host-parasite interactions.</title>
        <authorList>
            <person name="Chen Yp."/>
            <person name="Pettis J.S."/>
            <person name="Zhao Y."/>
            <person name="Liu X."/>
            <person name="Tallon L.J."/>
            <person name="Sadzewicz L.D."/>
            <person name="Li R."/>
            <person name="Zheng H."/>
            <person name="Huang S."/>
            <person name="Zhang X."/>
            <person name="Hamilton M.C."/>
            <person name="Pernal S.F."/>
            <person name="Melathopoulos A.P."/>
            <person name="Yan X."/>
            <person name="Evans J.D."/>
        </authorList>
    </citation>
    <scope>NUCLEOTIDE SEQUENCE [LARGE SCALE GENOMIC DNA]</scope>
    <source>
        <strain evidence="2 3">BRL 01</strain>
    </source>
</reference>
<dbReference type="HOGENOM" id="CLU_1938744_0_0_1"/>
<proteinExistence type="predicted"/>
<organism evidence="2 3">
    <name type="scientific">Vairimorpha apis BRL 01</name>
    <dbReference type="NCBI Taxonomy" id="1037528"/>
    <lineage>
        <taxon>Eukaryota</taxon>
        <taxon>Fungi</taxon>
        <taxon>Fungi incertae sedis</taxon>
        <taxon>Microsporidia</taxon>
        <taxon>Nosematidae</taxon>
        <taxon>Vairimorpha</taxon>
    </lineage>
</organism>
<keyword evidence="1" id="KW-0732">Signal</keyword>
<sequence length="156" mass="18095">MYLLITFLINFICSSRINLISDITIVETSNYINNSKSKKVDMSKKILKKCNTHNDINNFLNKKQKLERCIKKINKIKVENENNVGTSNIIEIFDFHKLENDHEINSLIDESLLNMNTNINSLVKFCEEIENENIMTNIIKLINLLDDDANTSETII</sequence>
<feature type="chain" id="PRO_5004566877" evidence="1">
    <location>
        <begin position="20"/>
        <end position="156"/>
    </location>
</feature>
<feature type="signal peptide" evidence="1">
    <location>
        <begin position="1"/>
        <end position="19"/>
    </location>
</feature>
<evidence type="ECO:0000313" key="3">
    <source>
        <dbReference type="Proteomes" id="UP000053780"/>
    </source>
</evidence>
<gene>
    <name evidence="2" type="ORF">NAPIS_ORF00026</name>
</gene>
<accession>T0LDL5</accession>
<dbReference type="EMBL" id="KE646839">
    <property type="protein sequence ID" value="EQB62398.1"/>
    <property type="molecule type" value="Genomic_DNA"/>
</dbReference>
<evidence type="ECO:0000256" key="1">
    <source>
        <dbReference type="SAM" id="SignalP"/>
    </source>
</evidence>
<evidence type="ECO:0000313" key="2">
    <source>
        <dbReference type="EMBL" id="EQB62398.1"/>
    </source>
</evidence>